<dbReference type="InterPro" id="IPR016166">
    <property type="entry name" value="FAD-bd_PCMH"/>
</dbReference>
<dbReference type="GO" id="GO:0071949">
    <property type="term" value="F:FAD binding"/>
    <property type="evidence" value="ECO:0007669"/>
    <property type="project" value="InterPro"/>
</dbReference>
<dbReference type="InterPro" id="IPR004113">
    <property type="entry name" value="FAD-bd_oxidored_4_C"/>
</dbReference>
<reference evidence="6 7" key="1">
    <citation type="submission" date="2018-06" db="EMBL/GenBank/DDBJ databases">
        <authorList>
            <person name="Strepis N."/>
        </authorList>
    </citation>
    <scope>NUCLEOTIDE SEQUENCE [LARGE SCALE GENOMIC DNA]</scope>
    <source>
        <strain evidence="6">LUCI</strain>
    </source>
</reference>
<evidence type="ECO:0000313" key="7">
    <source>
        <dbReference type="Proteomes" id="UP000277811"/>
    </source>
</evidence>
<evidence type="ECO:0000256" key="3">
    <source>
        <dbReference type="ARBA" id="ARBA00022827"/>
    </source>
</evidence>
<organism evidence="6 7">
    <name type="scientific">Lucifera butyrica</name>
    <dbReference type="NCBI Taxonomy" id="1351585"/>
    <lineage>
        <taxon>Bacteria</taxon>
        <taxon>Bacillati</taxon>
        <taxon>Bacillota</taxon>
        <taxon>Negativicutes</taxon>
        <taxon>Veillonellales</taxon>
        <taxon>Veillonellaceae</taxon>
        <taxon>Lucifera</taxon>
    </lineage>
</organism>
<dbReference type="PANTHER" id="PTHR42934:SF2">
    <property type="entry name" value="GLYCOLATE OXIDASE SUBUNIT GLCD"/>
    <property type="match status" value="1"/>
</dbReference>
<sequence>MANYNKVTQNMLRELKEIIGERSVWTSPEKMEPYSHDAVTGEKYVKYPEAVVLPGNAEQVARIVKLANRNLVPIVPRGAGTGYACAAVAHEGGLILSTEKMDRILEFDEQNMVLVVEPGVRTSEVQKAAQEKGYLYAGEPSSGDSSFIGGNVATNAGGLKAVKYGTTRQQVLGVQLVTPEGELVTLGGKLKKDATGYGMTQLIVGSEGTLGIITKVYLRLMPQPQQVMDLLAIFPSSAAAIGMVAKIMQTGITPVCVEFMDNRGIRCVEDFLGEKLPHSDNGHYLIVSVEGDHETVLEEQCMAIDELCAENGSLAVLVADPAKIWKARKSFGEANRARSLIFSAEDIVVPMSRIADVVEKLSELGQKYNMTIHCVAHAADGNIHADIMKEELPLEVWNRQLPLIQNEIYQFVYSVGGKLSGEHGIGYKRLELMEKFANPVELKMMRAIKKALDPNNIMNPGKIFRLE</sequence>
<dbReference type="Gene3D" id="3.30.70.2740">
    <property type="match status" value="1"/>
</dbReference>
<keyword evidence="4" id="KW-0560">Oxidoreductase</keyword>
<evidence type="ECO:0000259" key="5">
    <source>
        <dbReference type="PROSITE" id="PS51387"/>
    </source>
</evidence>
<dbReference type="InterPro" id="IPR006094">
    <property type="entry name" value="Oxid_FAD_bind_N"/>
</dbReference>
<evidence type="ECO:0000256" key="2">
    <source>
        <dbReference type="ARBA" id="ARBA00022630"/>
    </source>
</evidence>
<evidence type="ECO:0000256" key="1">
    <source>
        <dbReference type="ARBA" id="ARBA00001974"/>
    </source>
</evidence>
<dbReference type="Gene3D" id="1.10.45.10">
    <property type="entry name" value="Vanillyl-alcohol Oxidase, Chain A, domain 4"/>
    <property type="match status" value="1"/>
</dbReference>
<feature type="domain" description="FAD-binding PCMH-type" evidence="5">
    <location>
        <begin position="44"/>
        <end position="223"/>
    </location>
</feature>
<dbReference type="PROSITE" id="PS51387">
    <property type="entry name" value="FAD_PCMH"/>
    <property type="match status" value="1"/>
</dbReference>
<protein>
    <recommendedName>
        <fullName evidence="5">FAD-binding PCMH-type domain-containing protein</fullName>
    </recommendedName>
</protein>
<keyword evidence="2" id="KW-0285">Flavoprotein</keyword>
<dbReference type="Gene3D" id="3.30.465.10">
    <property type="match status" value="1"/>
</dbReference>
<dbReference type="Pfam" id="PF02913">
    <property type="entry name" value="FAD-oxidase_C"/>
    <property type="match status" value="1"/>
</dbReference>
<dbReference type="InterPro" id="IPR016164">
    <property type="entry name" value="FAD-linked_Oxase-like_C"/>
</dbReference>
<gene>
    <name evidence="6" type="ORF">LUCI_4511</name>
</gene>
<dbReference type="InterPro" id="IPR016171">
    <property type="entry name" value="Vanillyl_alc_oxidase_C-sub2"/>
</dbReference>
<keyword evidence="3" id="KW-0274">FAD</keyword>
<dbReference type="GO" id="GO:0016491">
    <property type="term" value="F:oxidoreductase activity"/>
    <property type="evidence" value="ECO:0007669"/>
    <property type="project" value="UniProtKB-KW"/>
</dbReference>
<comment type="cofactor">
    <cofactor evidence="1">
        <name>FAD</name>
        <dbReference type="ChEBI" id="CHEBI:57692"/>
    </cofactor>
</comment>
<evidence type="ECO:0000256" key="4">
    <source>
        <dbReference type="ARBA" id="ARBA00023002"/>
    </source>
</evidence>
<keyword evidence="7" id="KW-1185">Reference proteome</keyword>
<dbReference type="Proteomes" id="UP000277811">
    <property type="component" value="Unassembled WGS sequence"/>
</dbReference>
<accession>A0A498RCQ7</accession>
<dbReference type="AlphaFoldDB" id="A0A498RCQ7"/>
<dbReference type="InterPro" id="IPR036318">
    <property type="entry name" value="FAD-bd_PCMH-like_sf"/>
</dbReference>
<proteinExistence type="predicted"/>
<dbReference type="RefSeq" id="WP_122630035.1">
    <property type="nucleotide sequence ID" value="NZ_UPPP01000112.1"/>
</dbReference>
<name>A0A498RCQ7_9FIRM</name>
<dbReference type="PANTHER" id="PTHR42934">
    <property type="entry name" value="GLYCOLATE OXIDASE SUBUNIT GLCD"/>
    <property type="match status" value="1"/>
</dbReference>
<dbReference type="SUPFAM" id="SSF55103">
    <property type="entry name" value="FAD-linked oxidases, C-terminal domain"/>
    <property type="match status" value="1"/>
</dbReference>
<dbReference type="SUPFAM" id="SSF56176">
    <property type="entry name" value="FAD-binding/transporter-associated domain-like"/>
    <property type="match status" value="1"/>
</dbReference>
<dbReference type="FunFam" id="1.10.45.10:FF:000001">
    <property type="entry name" value="D-lactate dehydrogenase mitochondrial"/>
    <property type="match status" value="1"/>
</dbReference>
<dbReference type="InterPro" id="IPR016169">
    <property type="entry name" value="FAD-bd_PCMH_sub2"/>
</dbReference>
<dbReference type="Pfam" id="PF01565">
    <property type="entry name" value="FAD_binding_4"/>
    <property type="match status" value="1"/>
</dbReference>
<dbReference type="EMBL" id="UPPP01000112">
    <property type="protein sequence ID" value="VBB09221.1"/>
    <property type="molecule type" value="Genomic_DNA"/>
</dbReference>
<evidence type="ECO:0000313" key="6">
    <source>
        <dbReference type="EMBL" id="VBB09221.1"/>
    </source>
</evidence>
<dbReference type="OrthoDB" id="9767256at2"/>
<dbReference type="InterPro" id="IPR051914">
    <property type="entry name" value="FAD-linked_OxidoTrans_Type4"/>
</dbReference>